<dbReference type="InterPro" id="IPR050095">
    <property type="entry name" value="ECF_ABC_transporter_ATP-bd"/>
</dbReference>
<dbReference type="InterPro" id="IPR027417">
    <property type="entry name" value="P-loop_NTPase"/>
</dbReference>
<evidence type="ECO:0000256" key="7">
    <source>
        <dbReference type="ARBA" id="ARBA00022967"/>
    </source>
</evidence>
<dbReference type="GO" id="GO:0042626">
    <property type="term" value="F:ATPase-coupled transmembrane transporter activity"/>
    <property type="evidence" value="ECO:0007669"/>
    <property type="project" value="TreeGrafter"/>
</dbReference>
<reference evidence="11" key="1">
    <citation type="submission" date="2016-10" db="EMBL/GenBank/DDBJ databases">
        <authorList>
            <person name="Varghese N."/>
            <person name="Submissions S."/>
        </authorList>
    </citation>
    <scope>NUCLEOTIDE SEQUENCE [LARGE SCALE GENOMIC DNA]</scope>
    <source>
        <strain evidence="11">DSM 20403</strain>
    </source>
</reference>
<evidence type="ECO:0000256" key="5">
    <source>
        <dbReference type="ARBA" id="ARBA00022741"/>
    </source>
</evidence>
<sequence length="278" mass="30255">MDANQQIVLDNLSVRYRGEDEEALKGISLTAKTGQIIGIIGNSRSGKTTLCDVLSGIIPNIVSSHVSGTVRLGEFSPFEAFDEYNFHTGVVLQNTAGQLSGLSDTVFDEIAFGLINQGMSEEEASKSVVRAACQMGLEDLLEQAPDTLSGGQTQRLAIASEIAFDPEFLIMDDPTSQMDPVGRKEFFEWLAGCSEKTIFIVSNEVDDLCEIADQLWVLEKGELIASGKPLDVINQVAEGHDLYLPVVYRMAKELGKKLPSGLFPVKLSELKGCFDDQN</sequence>
<dbReference type="PROSITE" id="PS50893">
    <property type="entry name" value="ABC_TRANSPORTER_2"/>
    <property type="match status" value="1"/>
</dbReference>
<dbReference type="GO" id="GO:0005524">
    <property type="term" value="F:ATP binding"/>
    <property type="evidence" value="ECO:0007669"/>
    <property type="project" value="UniProtKB-KW"/>
</dbReference>
<dbReference type="Gene3D" id="3.40.50.300">
    <property type="entry name" value="P-loop containing nucleotide triphosphate hydrolases"/>
    <property type="match status" value="1"/>
</dbReference>
<comment type="similarity">
    <text evidence="2">Belongs to the ABC transporter superfamily.</text>
</comment>
<evidence type="ECO:0000256" key="4">
    <source>
        <dbReference type="ARBA" id="ARBA00022475"/>
    </source>
</evidence>
<evidence type="ECO:0000256" key="1">
    <source>
        <dbReference type="ARBA" id="ARBA00004202"/>
    </source>
</evidence>
<dbReference type="Pfam" id="PF00005">
    <property type="entry name" value="ABC_tran"/>
    <property type="match status" value="1"/>
</dbReference>
<gene>
    <name evidence="10" type="ORF">SAMN02910432_01873</name>
</gene>
<dbReference type="EMBL" id="FOPI01000040">
    <property type="protein sequence ID" value="SFG56700.1"/>
    <property type="molecule type" value="Genomic_DNA"/>
</dbReference>
<dbReference type="InterPro" id="IPR015856">
    <property type="entry name" value="ABC_transpr_CbiO/EcfA_su"/>
</dbReference>
<proteinExistence type="inferred from homology"/>
<name>A0A1I2SVP5_9LACO</name>
<evidence type="ECO:0000256" key="3">
    <source>
        <dbReference type="ARBA" id="ARBA00022448"/>
    </source>
</evidence>
<comment type="subcellular location">
    <subcellularLocation>
        <location evidence="1">Cell membrane</location>
        <topology evidence="1">Peripheral membrane protein</topology>
    </subcellularLocation>
</comment>
<protein>
    <submittedName>
        <fullName evidence="10">Energy-coupling factor transport system ATP-binding protein</fullName>
    </submittedName>
</protein>
<organism evidence="10 11">
    <name type="scientific">Ligilactobacillus ruminis DSM 20403 = NBRC 102161</name>
    <dbReference type="NCBI Taxonomy" id="1423798"/>
    <lineage>
        <taxon>Bacteria</taxon>
        <taxon>Bacillati</taxon>
        <taxon>Bacillota</taxon>
        <taxon>Bacilli</taxon>
        <taxon>Lactobacillales</taxon>
        <taxon>Lactobacillaceae</taxon>
        <taxon>Ligilactobacillus</taxon>
    </lineage>
</organism>
<dbReference type="GO" id="GO:0043190">
    <property type="term" value="C:ATP-binding cassette (ABC) transporter complex"/>
    <property type="evidence" value="ECO:0007669"/>
    <property type="project" value="TreeGrafter"/>
</dbReference>
<evidence type="ECO:0000313" key="11">
    <source>
        <dbReference type="Proteomes" id="UP000182635"/>
    </source>
</evidence>
<accession>A0A1I2SVP5</accession>
<dbReference type="PANTHER" id="PTHR43553:SF27">
    <property type="entry name" value="ENERGY-COUPLING FACTOR TRANSPORTER ATP-BINDING PROTEIN ECFA2"/>
    <property type="match status" value="1"/>
</dbReference>
<keyword evidence="7" id="KW-1278">Translocase</keyword>
<dbReference type="SUPFAM" id="SSF52540">
    <property type="entry name" value="P-loop containing nucleoside triphosphate hydrolases"/>
    <property type="match status" value="1"/>
</dbReference>
<dbReference type="SMART" id="SM00382">
    <property type="entry name" value="AAA"/>
    <property type="match status" value="1"/>
</dbReference>
<evidence type="ECO:0000313" key="10">
    <source>
        <dbReference type="EMBL" id="SFG56700.1"/>
    </source>
</evidence>
<dbReference type="OrthoDB" id="501320at2"/>
<keyword evidence="3" id="KW-0813">Transport</keyword>
<keyword evidence="5" id="KW-0547">Nucleotide-binding</keyword>
<dbReference type="InterPro" id="IPR003593">
    <property type="entry name" value="AAA+_ATPase"/>
</dbReference>
<feature type="domain" description="ABC transporter" evidence="9">
    <location>
        <begin position="7"/>
        <end position="245"/>
    </location>
</feature>
<evidence type="ECO:0000256" key="6">
    <source>
        <dbReference type="ARBA" id="ARBA00022840"/>
    </source>
</evidence>
<dbReference type="InterPro" id="IPR003439">
    <property type="entry name" value="ABC_transporter-like_ATP-bd"/>
</dbReference>
<keyword evidence="8" id="KW-0472">Membrane</keyword>
<dbReference type="AlphaFoldDB" id="A0A1I2SVP5"/>
<evidence type="ECO:0000259" key="9">
    <source>
        <dbReference type="PROSITE" id="PS50893"/>
    </source>
</evidence>
<dbReference type="GO" id="GO:0016887">
    <property type="term" value="F:ATP hydrolysis activity"/>
    <property type="evidence" value="ECO:0007669"/>
    <property type="project" value="InterPro"/>
</dbReference>
<evidence type="ECO:0000256" key="2">
    <source>
        <dbReference type="ARBA" id="ARBA00005417"/>
    </source>
</evidence>
<keyword evidence="6 10" id="KW-0067">ATP-binding</keyword>
<dbReference type="RefSeq" id="WP_046922139.1">
    <property type="nucleotide sequence ID" value="NZ_AYYL01000044.1"/>
</dbReference>
<dbReference type="Proteomes" id="UP000182635">
    <property type="component" value="Unassembled WGS sequence"/>
</dbReference>
<dbReference type="PANTHER" id="PTHR43553">
    <property type="entry name" value="HEAVY METAL TRANSPORTER"/>
    <property type="match status" value="1"/>
</dbReference>
<keyword evidence="4" id="KW-1003">Cell membrane</keyword>
<dbReference type="CDD" id="cd03225">
    <property type="entry name" value="ABC_cobalt_CbiO_domain1"/>
    <property type="match status" value="1"/>
</dbReference>
<evidence type="ECO:0000256" key="8">
    <source>
        <dbReference type="ARBA" id="ARBA00023136"/>
    </source>
</evidence>